<evidence type="ECO:0000313" key="8">
    <source>
        <dbReference type="Proteomes" id="UP000284395"/>
    </source>
</evidence>
<dbReference type="InterPro" id="IPR005829">
    <property type="entry name" value="Sugar_transporter_CS"/>
</dbReference>
<dbReference type="OrthoDB" id="9800416at2"/>
<feature type="transmembrane region" description="Helical" evidence="5">
    <location>
        <begin position="314"/>
        <end position="335"/>
    </location>
</feature>
<protein>
    <submittedName>
        <fullName evidence="7">MFS transporter</fullName>
    </submittedName>
</protein>
<dbReference type="Pfam" id="PF07690">
    <property type="entry name" value="MFS_1"/>
    <property type="match status" value="1"/>
</dbReference>
<comment type="subcellular location">
    <subcellularLocation>
        <location evidence="1">Membrane</location>
        <topology evidence="1">Multi-pass membrane protein</topology>
    </subcellularLocation>
</comment>
<comment type="caution">
    <text evidence="7">The sequence shown here is derived from an EMBL/GenBank/DDBJ whole genome shotgun (WGS) entry which is preliminary data.</text>
</comment>
<proteinExistence type="predicted"/>
<accession>A0A420EC40</accession>
<feature type="domain" description="Major facilitator superfamily (MFS) profile" evidence="6">
    <location>
        <begin position="38"/>
        <end position="455"/>
    </location>
</feature>
<reference evidence="7 8" key="1">
    <citation type="submission" date="2018-09" db="EMBL/GenBank/DDBJ databases">
        <title>Altererythrobacter spongiae sp. nov., isolated from a marine sponge.</title>
        <authorList>
            <person name="Zhuang L."/>
            <person name="Luo L."/>
        </authorList>
    </citation>
    <scope>NUCLEOTIDE SEQUENCE [LARGE SCALE GENOMIC DNA]</scope>
    <source>
        <strain evidence="7 8">HN-Y73</strain>
    </source>
</reference>
<feature type="transmembrane region" description="Helical" evidence="5">
    <location>
        <begin position="103"/>
        <end position="123"/>
    </location>
</feature>
<feature type="transmembrane region" description="Helical" evidence="5">
    <location>
        <begin position="72"/>
        <end position="96"/>
    </location>
</feature>
<dbReference type="PROSITE" id="PS00217">
    <property type="entry name" value="SUGAR_TRANSPORT_2"/>
    <property type="match status" value="1"/>
</dbReference>
<keyword evidence="3 5" id="KW-1133">Transmembrane helix</keyword>
<keyword evidence="4 5" id="KW-0472">Membrane</keyword>
<feature type="transmembrane region" description="Helical" evidence="5">
    <location>
        <begin position="431"/>
        <end position="452"/>
    </location>
</feature>
<feature type="transmembrane region" description="Helical" evidence="5">
    <location>
        <begin position="367"/>
        <end position="392"/>
    </location>
</feature>
<dbReference type="PANTHER" id="PTHR23508:SF10">
    <property type="entry name" value="CARBOXYLIC ACID TRANSPORTER PROTEIN HOMOLOG"/>
    <property type="match status" value="1"/>
</dbReference>
<feature type="transmembrane region" description="Helical" evidence="5">
    <location>
        <begin position="274"/>
        <end position="294"/>
    </location>
</feature>
<feature type="transmembrane region" description="Helical" evidence="5">
    <location>
        <begin position="342"/>
        <end position="361"/>
    </location>
</feature>
<dbReference type="Proteomes" id="UP000284395">
    <property type="component" value="Unassembled WGS sequence"/>
</dbReference>
<dbReference type="EMBL" id="RAPF01000010">
    <property type="protein sequence ID" value="RKF18260.1"/>
    <property type="molecule type" value="Genomic_DNA"/>
</dbReference>
<evidence type="ECO:0000313" key="7">
    <source>
        <dbReference type="EMBL" id="RKF18260.1"/>
    </source>
</evidence>
<feature type="transmembrane region" description="Helical" evidence="5">
    <location>
        <begin position="129"/>
        <end position="149"/>
    </location>
</feature>
<dbReference type="SUPFAM" id="SSF103473">
    <property type="entry name" value="MFS general substrate transporter"/>
    <property type="match status" value="1"/>
</dbReference>
<dbReference type="GO" id="GO:0005886">
    <property type="term" value="C:plasma membrane"/>
    <property type="evidence" value="ECO:0007669"/>
    <property type="project" value="TreeGrafter"/>
</dbReference>
<dbReference type="PROSITE" id="PS50850">
    <property type="entry name" value="MFS"/>
    <property type="match status" value="1"/>
</dbReference>
<keyword evidence="8" id="KW-1185">Reference proteome</keyword>
<sequence length="481" mass="50658">MRENDMSEDTCDSRIPSGRFDVAAFLDALHFTPFHKLLIGLSCLVTLFDGLDFLLISYTVPYIRDEMGLADSMIGMVISAGVAGQMIGALGCSFIADRIGRKPVIAICTFFCAILTFLTGFATSAEALMIIRFFGGLMIGGLLPVAWALNIEAMPPGRRATAVAVIMFGFSLGGSLAGPVTNLLAPDYGWHMVYFASGVATLIVSLILIAALPESVRFLVTRGAHRARVEKALRRFAPTFDGSQVERYVLGDERTEAGSRSLAAIFRELFRGPLAVMTPLIWAAYFASSIAIFLKSSLGAVFLEELGIARQSAAWIGAVGGLSGAIAGVLLLRFTESKGPKWIAIFPALAIPFLLAVGLGLDSGPLFIPVILIGSILVGGGHASVISIASIYYPSAIRSSAGGWASFIAKIGATLAPMIGSLFLSSSANVLRAYILSAGCMVGIVLCILGLAHFARRLKPGDVPAAEANRAEDPEAEAVAA</sequence>
<evidence type="ECO:0000256" key="2">
    <source>
        <dbReference type="ARBA" id="ARBA00022692"/>
    </source>
</evidence>
<evidence type="ECO:0000256" key="3">
    <source>
        <dbReference type="ARBA" id="ARBA00022989"/>
    </source>
</evidence>
<dbReference type="InterPro" id="IPR020846">
    <property type="entry name" value="MFS_dom"/>
</dbReference>
<feature type="transmembrane region" description="Helical" evidence="5">
    <location>
        <begin position="37"/>
        <end position="60"/>
    </location>
</feature>
<evidence type="ECO:0000256" key="4">
    <source>
        <dbReference type="ARBA" id="ARBA00023136"/>
    </source>
</evidence>
<evidence type="ECO:0000259" key="6">
    <source>
        <dbReference type="PROSITE" id="PS50850"/>
    </source>
</evidence>
<dbReference type="GO" id="GO:0046943">
    <property type="term" value="F:carboxylic acid transmembrane transporter activity"/>
    <property type="evidence" value="ECO:0007669"/>
    <property type="project" value="TreeGrafter"/>
</dbReference>
<evidence type="ECO:0000256" key="1">
    <source>
        <dbReference type="ARBA" id="ARBA00004141"/>
    </source>
</evidence>
<dbReference type="Gene3D" id="1.20.1250.20">
    <property type="entry name" value="MFS general substrate transporter like domains"/>
    <property type="match status" value="1"/>
</dbReference>
<keyword evidence="2 5" id="KW-0812">Transmembrane</keyword>
<dbReference type="PANTHER" id="PTHR23508">
    <property type="entry name" value="CARBOXYLIC ACID TRANSPORTER PROTEIN HOMOLOG"/>
    <property type="match status" value="1"/>
</dbReference>
<dbReference type="InterPro" id="IPR011701">
    <property type="entry name" value="MFS"/>
</dbReference>
<feature type="transmembrane region" description="Helical" evidence="5">
    <location>
        <begin position="404"/>
        <end position="425"/>
    </location>
</feature>
<dbReference type="InterPro" id="IPR036259">
    <property type="entry name" value="MFS_trans_sf"/>
</dbReference>
<name>A0A420EC40_9SPHN</name>
<feature type="transmembrane region" description="Helical" evidence="5">
    <location>
        <begin position="192"/>
        <end position="212"/>
    </location>
</feature>
<organism evidence="7 8">
    <name type="scientific">Altericroceibacterium spongiae</name>
    <dbReference type="NCBI Taxonomy" id="2320269"/>
    <lineage>
        <taxon>Bacteria</taxon>
        <taxon>Pseudomonadati</taxon>
        <taxon>Pseudomonadota</taxon>
        <taxon>Alphaproteobacteria</taxon>
        <taxon>Sphingomonadales</taxon>
        <taxon>Erythrobacteraceae</taxon>
        <taxon>Altericroceibacterium</taxon>
    </lineage>
</organism>
<dbReference type="AlphaFoldDB" id="A0A420EC40"/>
<gene>
    <name evidence="7" type="ORF">D6851_14890</name>
</gene>
<feature type="transmembrane region" description="Helical" evidence="5">
    <location>
        <begin position="161"/>
        <end position="180"/>
    </location>
</feature>
<evidence type="ECO:0000256" key="5">
    <source>
        <dbReference type="SAM" id="Phobius"/>
    </source>
</evidence>